<comment type="caution">
    <text evidence="2">The sequence shown here is derived from an EMBL/GenBank/DDBJ whole genome shotgun (WGS) entry which is preliminary data.</text>
</comment>
<protein>
    <submittedName>
        <fullName evidence="2">Uncharacterized protein</fullName>
    </submittedName>
</protein>
<dbReference type="RefSeq" id="WP_183209347.1">
    <property type="nucleotide sequence ID" value="NZ_JAAAMM010000004.1"/>
</dbReference>
<evidence type="ECO:0000313" key="2">
    <source>
        <dbReference type="EMBL" id="MBB4003883.1"/>
    </source>
</evidence>
<sequence>METALWTFTLSAASALAFLAYKHPVSYERFGWRLGILSVLLNFLMLAWREGRDSLTLALIEEFQLHPERVAAFVEPSRDLLNIVMIVVGLAGLYAMMLMALPWVIDLDEPKKRYD</sequence>
<dbReference type="EMBL" id="JACIEM010000004">
    <property type="protein sequence ID" value="MBB4003883.1"/>
    <property type="molecule type" value="Genomic_DNA"/>
</dbReference>
<keyword evidence="1" id="KW-0812">Transmembrane</keyword>
<proteinExistence type="predicted"/>
<keyword evidence="1" id="KW-1133">Transmembrane helix</keyword>
<feature type="transmembrane region" description="Helical" evidence="1">
    <location>
        <begin position="30"/>
        <end position="48"/>
    </location>
</feature>
<accession>A0A7W6HFB0</accession>
<dbReference type="AlphaFoldDB" id="A0A7W6HFB0"/>
<evidence type="ECO:0000313" key="3">
    <source>
        <dbReference type="Proteomes" id="UP000588647"/>
    </source>
</evidence>
<name>A0A7W6HFB0_9HYPH</name>
<organism evidence="2 3">
    <name type="scientific">Aurantimonas endophytica</name>
    <dbReference type="NCBI Taxonomy" id="1522175"/>
    <lineage>
        <taxon>Bacteria</taxon>
        <taxon>Pseudomonadati</taxon>
        <taxon>Pseudomonadota</taxon>
        <taxon>Alphaproteobacteria</taxon>
        <taxon>Hyphomicrobiales</taxon>
        <taxon>Aurantimonadaceae</taxon>
        <taxon>Aurantimonas</taxon>
    </lineage>
</organism>
<evidence type="ECO:0000256" key="1">
    <source>
        <dbReference type="SAM" id="Phobius"/>
    </source>
</evidence>
<keyword evidence="3" id="KW-1185">Reference proteome</keyword>
<keyword evidence="1" id="KW-0472">Membrane</keyword>
<gene>
    <name evidence="2" type="ORF">GGR03_002971</name>
</gene>
<feature type="transmembrane region" description="Helical" evidence="1">
    <location>
        <begin position="80"/>
        <end position="105"/>
    </location>
</feature>
<dbReference type="Proteomes" id="UP000588647">
    <property type="component" value="Unassembled WGS sequence"/>
</dbReference>
<reference evidence="2 3" key="1">
    <citation type="submission" date="2020-08" db="EMBL/GenBank/DDBJ databases">
        <title>Genomic Encyclopedia of Type Strains, Phase IV (KMG-IV): sequencing the most valuable type-strain genomes for metagenomic binning, comparative biology and taxonomic classification.</title>
        <authorList>
            <person name="Goeker M."/>
        </authorList>
    </citation>
    <scope>NUCLEOTIDE SEQUENCE [LARGE SCALE GENOMIC DNA]</scope>
    <source>
        <strain evidence="2 3">DSM 103570</strain>
    </source>
</reference>